<dbReference type="AlphaFoldDB" id="K9ZXA7"/>
<dbReference type="EMBL" id="CP003382">
    <property type="protein sequence ID" value="AFZ65834.1"/>
    <property type="molecule type" value="Genomic_DNA"/>
</dbReference>
<reference evidence="4" key="1">
    <citation type="submission" date="2012-03" db="EMBL/GenBank/DDBJ databases">
        <title>Complete sequence of chromosome of Deinococcus peraridilitoris DSM 19664.</title>
        <authorList>
            <person name="Lucas S."/>
            <person name="Copeland A."/>
            <person name="Lapidus A."/>
            <person name="Glavina del Rio T."/>
            <person name="Dalin E."/>
            <person name="Tice H."/>
            <person name="Bruce D."/>
            <person name="Goodwin L."/>
            <person name="Pitluck S."/>
            <person name="Peters L."/>
            <person name="Mikhailova N."/>
            <person name="Lu M."/>
            <person name="Kyrpides N."/>
            <person name="Mavromatis K."/>
            <person name="Ivanova N."/>
            <person name="Brettin T."/>
            <person name="Detter J.C."/>
            <person name="Han C."/>
            <person name="Larimer F."/>
            <person name="Land M."/>
            <person name="Hauser L."/>
            <person name="Markowitz V."/>
            <person name="Cheng J.-F."/>
            <person name="Hugenholtz P."/>
            <person name="Woyke T."/>
            <person name="Wu D."/>
            <person name="Pukall R."/>
            <person name="Steenblock K."/>
            <person name="Brambilla E."/>
            <person name="Klenk H.-P."/>
            <person name="Eisen J.A."/>
        </authorList>
    </citation>
    <scope>NUCLEOTIDE SEQUENCE [LARGE SCALE GENOMIC DNA]</scope>
    <source>
        <strain evidence="4">DSM 19664 / LMG 22246 / CIP 109416 / KR-200</strain>
    </source>
</reference>
<dbReference type="InterPro" id="IPR036388">
    <property type="entry name" value="WH-like_DNA-bd_sf"/>
</dbReference>
<feature type="transmembrane region" description="Helical" evidence="2">
    <location>
        <begin position="82"/>
        <end position="102"/>
    </location>
</feature>
<keyword evidence="2" id="KW-1133">Transmembrane helix</keyword>
<proteinExistence type="predicted"/>
<feature type="transmembrane region" description="Helical" evidence="2">
    <location>
        <begin position="49"/>
        <end position="70"/>
    </location>
</feature>
<sequence>MLYRFPGATRVTSTGKPGRRGAAASSTWAQGTLRTFADVQNEGMYWQRLFLSLVAGLGAALVAYGMVYTHGNPRPAEGDPLLAFRLIPLELLAGVLVGWLVYRSVGARIGMSPRDDIAERMVLRLAMRRGGRFTLEDLVQASPLTESQAREVLARLQSHGRLSEDGGRYQLHS</sequence>
<dbReference type="KEGG" id="dpd:Deipe_0232"/>
<dbReference type="RefSeq" id="WP_015234145.1">
    <property type="nucleotide sequence ID" value="NC_019793.1"/>
</dbReference>
<name>K9ZXA7_DEIPD</name>
<accession>K9ZXA7</accession>
<evidence type="ECO:0000313" key="3">
    <source>
        <dbReference type="EMBL" id="AFZ65834.1"/>
    </source>
</evidence>
<dbReference type="PATRIC" id="fig|937777.3.peg.240"/>
<dbReference type="STRING" id="937777.Deipe_0232"/>
<keyword evidence="4" id="KW-1185">Reference proteome</keyword>
<keyword evidence="2" id="KW-0472">Membrane</keyword>
<gene>
    <name evidence="3" type="ordered locus">Deipe_0232</name>
</gene>
<protein>
    <submittedName>
        <fullName evidence="3">Uncharacterized protein</fullName>
    </submittedName>
</protein>
<dbReference type="Proteomes" id="UP000010467">
    <property type="component" value="Chromosome"/>
</dbReference>
<feature type="region of interest" description="Disordered" evidence="1">
    <location>
        <begin position="1"/>
        <end position="24"/>
    </location>
</feature>
<dbReference type="HOGENOM" id="CLU_1545102_0_0_0"/>
<keyword evidence="2" id="KW-0812">Transmembrane</keyword>
<evidence type="ECO:0000256" key="2">
    <source>
        <dbReference type="SAM" id="Phobius"/>
    </source>
</evidence>
<dbReference type="Gene3D" id="1.10.10.10">
    <property type="entry name" value="Winged helix-like DNA-binding domain superfamily/Winged helix DNA-binding domain"/>
    <property type="match status" value="1"/>
</dbReference>
<evidence type="ECO:0000256" key="1">
    <source>
        <dbReference type="SAM" id="MobiDB-lite"/>
    </source>
</evidence>
<organism evidence="3 4">
    <name type="scientific">Deinococcus peraridilitoris (strain DSM 19664 / LMG 22246 / CIP 109416 / KR-200)</name>
    <dbReference type="NCBI Taxonomy" id="937777"/>
    <lineage>
        <taxon>Bacteria</taxon>
        <taxon>Thermotogati</taxon>
        <taxon>Deinococcota</taxon>
        <taxon>Deinococci</taxon>
        <taxon>Deinococcales</taxon>
        <taxon>Deinococcaceae</taxon>
        <taxon>Deinococcus</taxon>
    </lineage>
</organism>
<evidence type="ECO:0000313" key="4">
    <source>
        <dbReference type="Proteomes" id="UP000010467"/>
    </source>
</evidence>